<dbReference type="Proteomes" id="UP001348817">
    <property type="component" value="Chromosome"/>
</dbReference>
<keyword evidence="2" id="KW-1185">Reference proteome</keyword>
<dbReference type="EMBL" id="AP025314">
    <property type="protein sequence ID" value="BDD08547.1"/>
    <property type="molecule type" value="Genomic_DNA"/>
</dbReference>
<protein>
    <submittedName>
        <fullName evidence="1">Uncharacterized protein</fullName>
    </submittedName>
</protein>
<evidence type="ECO:0000313" key="2">
    <source>
        <dbReference type="Proteomes" id="UP001348817"/>
    </source>
</evidence>
<gene>
    <name evidence="1" type="ORF">FUAX_09790</name>
</gene>
<organism evidence="1 2">
    <name type="scientific">Fulvitalea axinellae</name>
    <dbReference type="NCBI Taxonomy" id="1182444"/>
    <lineage>
        <taxon>Bacteria</taxon>
        <taxon>Pseudomonadati</taxon>
        <taxon>Bacteroidota</taxon>
        <taxon>Cytophagia</taxon>
        <taxon>Cytophagales</taxon>
        <taxon>Persicobacteraceae</taxon>
        <taxon>Fulvitalea</taxon>
    </lineage>
</organism>
<proteinExistence type="predicted"/>
<name>A0AAU9CKV0_9BACT</name>
<reference evidence="1 2" key="1">
    <citation type="submission" date="2021-12" db="EMBL/GenBank/DDBJ databases">
        <title>Genome sequencing of bacteria with rrn-lacking chromosome and rrn-plasmid.</title>
        <authorList>
            <person name="Anda M."/>
            <person name="Iwasaki W."/>
        </authorList>
    </citation>
    <scope>NUCLEOTIDE SEQUENCE [LARGE SCALE GENOMIC DNA]</scope>
    <source>
        <strain evidence="1 2">DSM 100852</strain>
    </source>
</reference>
<dbReference type="RefSeq" id="WP_338393799.1">
    <property type="nucleotide sequence ID" value="NZ_AP025314.1"/>
</dbReference>
<dbReference type="AlphaFoldDB" id="A0AAU9CKV0"/>
<accession>A0AAU9CKV0</accession>
<evidence type="ECO:0000313" key="1">
    <source>
        <dbReference type="EMBL" id="BDD08547.1"/>
    </source>
</evidence>
<sequence length="158" mass="17545">MNPLAVQKGLQIASGAGKRAKELANSGAGQKVILGAGVLTALYLINRWMVQGKIKQNVLEAQNRYGTKSKSSHAISLASRFHTSMHKLAAWLWDGTDEKAIYEAAYDMVRQGVPFSAVATEYKKLYNRILLKDLTNELDDREIKKFHAILQSPQNQTS</sequence>
<dbReference type="KEGG" id="fax:FUAX_09790"/>